<evidence type="ECO:0000313" key="3">
    <source>
        <dbReference type="Proteomes" id="UP001221413"/>
    </source>
</evidence>
<feature type="region of interest" description="Disordered" evidence="1">
    <location>
        <begin position="399"/>
        <end position="422"/>
    </location>
</feature>
<gene>
    <name evidence="2" type="ORF">Dda_1443</name>
</gene>
<sequence>MVRLDGTRPLGLIPLLAFSISPVSAIIIDVVTSGLAEVWREGDGEALRRKDPEPLELRLCRPPTDKPWLGVFAIDPRETTCQNEGGSSPSWDFAEIEYEGGPFVPVPGTLLQLQGPTGVAITNTNDPEEFLTYGAPENVNLRQRFETSKFLVEKFGNNGNFERLSKTNPLQEGYTLRLWEEGLPVGFRQLYLRNVVGNPKRLTRARPPIDQDINEDFAAAVERIQKEYPYAELRIASMGNTEIVGPGIPTTGRRVLNKISTGGKALFSFIKNRGKPGLEMNRVRIPSGELNDDDFEVVWNEVEGVPDQQRFNIDPEFVPVVQQGQGQGRRAVDFSFEESKEDYDERGINRVEEIPLRPIQNINANPGIAGQARPNVAVNRIGDEIERESTIYQTAFSHADEDEENRLGDIIDYNPDEANNKI</sequence>
<protein>
    <submittedName>
        <fullName evidence="2">Uncharacterized protein</fullName>
    </submittedName>
</protein>
<dbReference type="AlphaFoldDB" id="A0AAD6NKM4"/>
<reference evidence="2" key="1">
    <citation type="submission" date="2023-01" db="EMBL/GenBank/DDBJ databases">
        <title>The chitinases involved in constricting ring structure development in the nematode-trapping fungus Drechslerella dactyloides.</title>
        <authorList>
            <person name="Wang R."/>
            <person name="Zhang L."/>
            <person name="Tang P."/>
            <person name="Li S."/>
            <person name="Liang L."/>
        </authorList>
    </citation>
    <scope>NUCLEOTIDE SEQUENCE</scope>
    <source>
        <strain evidence="2">YMF1.00031</strain>
    </source>
</reference>
<accession>A0AAD6NKM4</accession>
<dbReference type="EMBL" id="JAQGDS010000002">
    <property type="protein sequence ID" value="KAJ6262886.1"/>
    <property type="molecule type" value="Genomic_DNA"/>
</dbReference>
<dbReference type="Proteomes" id="UP001221413">
    <property type="component" value="Unassembled WGS sequence"/>
</dbReference>
<evidence type="ECO:0000313" key="2">
    <source>
        <dbReference type="EMBL" id="KAJ6262886.1"/>
    </source>
</evidence>
<comment type="caution">
    <text evidence="2">The sequence shown here is derived from an EMBL/GenBank/DDBJ whole genome shotgun (WGS) entry which is preliminary data.</text>
</comment>
<organism evidence="2 3">
    <name type="scientific">Drechslerella dactyloides</name>
    <name type="common">Nematode-trapping fungus</name>
    <name type="synonym">Arthrobotrys dactyloides</name>
    <dbReference type="NCBI Taxonomy" id="74499"/>
    <lineage>
        <taxon>Eukaryota</taxon>
        <taxon>Fungi</taxon>
        <taxon>Dikarya</taxon>
        <taxon>Ascomycota</taxon>
        <taxon>Pezizomycotina</taxon>
        <taxon>Orbiliomycetes</taxon>
        <taxon>Orbiliales</taxon>
        <taxon>Orbiliaceae</taxon>
        <taxon>Drechslerella</taxon>
    </lineage>
</organism>
<evidence type="ECO:0000256" key="1">
    <source>
        <dbReference type="SAM" id="MobiDB-lite"/>
    </source>
</evidence>
<keyword evidence="3" id="KW-1185">Reference proteome</keyword>
<name>A0AAD6NKM4_DREDA</name>
<proteinExistence type="predicted"/>